<dbReference type="EMBL" id="JAHZUY010000032">
    <property type="protein sequence ID" value="MBW8270158.1"/>
    <property type="molecule type" value="Genomic_DNA"/>
</dbReference>
<keyword evidence="2" id="KW-1185">Reference proteome</keyword>
<accession>A0ABS7F3P5</accession>
<dbReference type="Proteomes" id="UP001519924">
    <property type="component" value="Unassembled WGS sequence"/>
</dbReference>
<evidence type="ECO:0008006" key="3">
    <source>
        <dbReference type="Google" id="ProtNLM"/>
    </source>
</evidence>
<organism evidence="1 2">
    <name type="scientific">Caldovatus aquaticus</name>
    <dbReference type="NCBI Taxonomy" id="2865671"/>
    <lineage>
        <taxon>Bacteria</taxon>
        <taxon>Pseudomonadati</taxon>
        <taxon>Pseudomonadota</taxon>
        <taxon>Alphaproteobacteria</taxon>
        <taxon>Acetobacterales</taxon>
        <taxon>Roseomonadaceae</taxon>
        <taxon>Caldovatus</taxon>
    </lineage>
</organism>
<sequence length="253" mass="27063">MPHATLDRPAAGYRFLPAVFQYSAGVAALPGFRIERVRFAEPVPLAEGWRRIAALLDAAGRPCAAFCACELRSPAPFTEEGFAAFNRAYAAVLAEWGVLDEAGRNPVARSNVCPELAPPAAPAFHAFCYTVPDPQAAPSFVVAGSGEAEEGHATYRDHVVAPGDVSPEGLRAKARWVLGEMERRMAALGAGWGATTGVQAYTVHDLHPFLAEEIVARGAARHGLTWQFCRPPVAGLEFEMDCRGVPLERVLAA</sequence>
<evidence type="ECO:0000313" key="2">
    <source>
        <dbReference type="Proteomes" id="UP001519924"/>
    </source>
</evidence>
<proteinExistence type="predicted"/>
<evidence type="ECO:0000313" key="1">
    <source>
        <dbReference type="EMBL" id="MBW8270158.1"/>
    </source>
</evidence>
<reference evidence="1 2" key="1">
    <citation type="submission" date="2021-08" db="EMBL/GenBank/DDBJ databases">
        <title>Caldovatus sediminis gen. nov., sp. nov., a moderately thermophilic bacterium isolated from a hot spring.</title>
        <authorList>
            <person name="Hu C.-J."/>
            <person name="Li W.-J."/>
            <person name="Xian W.-D."/>
        </authorList>
    </citation>
    <scope>NUCLEOTIDE SEQUENCE [LARGE SCALE GENOMIC DNA]</scope>
    <source>
        <strain evidence="1 2">SYSU G05006</strain>
    </source>
</reference>
<protein>
    <recommendedName>
        <fullName evidence="3">Pteridine-dependent deoxygenase</fullName>
    </recommendedName>
</protein>
<comment type="caution">
    <text evidence="1">The sequence shown here is derived from an EMBL/GenBank/DDBJ whole genome shotgun (WGS) entry which is preliminary data.</text>
</comment>
<dbReference type="RefSeq" id="WP_220117905.1">
    <property type="nucleotide sequence ID" value="NZ_JAHZUY010000032.1"/>
</dbReference>
<gene>
    <name evidence="1" type="ORF">K1J50_11745</name>
</gene>
<name>A0ABS7F3P5_9PROT</name>